<evidence type="ECO:0000256" key="4">
    <source>
        <dbReference type="ARBA" id="ARBA00022824"/>
    </source>
</evidence>
<dbReference type="eggNOG" id="KOG2722">
    <property type="taxonomic scope" value="Eukaryota"/>
</dbReference>
<keyword evidence="2" id="KW-0813">Transport</keyword>
<comment type="similarity">
    <text evidence="9">Belongs to the auxin efflux carrier (TC 2.A.69.2) family.</text>
</comment>
<evidence type="ECO:0000256" key="3">
    <source>
        <dbReference type="ARBA" id="ARBA00022692"/>
    </source>
</evidence>
<feature type="transmembrane region" description="Helical" evidence="10">
    <location>
        <begin position="106"/>
        <end position="127"/>
    </location>
</feature>
<name>V7APF3_PHAVU</name>
<dbReference type="InterPro" id="IPR004776">
    <property type="entry name" value="Mem_transp_PIN-like"/>
</dbReference>
<organism evidence="11 12">
    <name type="scientific">Phaseolus vulgaris</name>
    <name type="common">Kidney bean</name>
    <name type="synonym">French bean</name>
    <dbReference type="NCBI Taxonomy" id="3885"/>
    <lineage>
        <taxon>Eukaryota</taxon>
        <taxon>Viridiplantae</taxon>
        <taxon>Streptophyta</taxon>
        <taxon>Embryophyta</taxon>
        <taxon>Tracheophyta</taxon>
        <taxon>Spermatophyta</taxon>
        <taxon>Magnoliopsida</taxon>
        <taxon>eudicotyledons</taxon>
        <taxon>Gunneridae</taxon>
        <taxon>Pentapetalae</taxon>
        <taxon>rosids</taxon>
        <taxon>fabids</taxon>
        <taxon>Fabales</taxon>
        <taxon>Fabaceae</taxon>
        <taxon>Papilionoideae</taxon>
        <taxon>50 kb inversion clade</taxon>
        <taxon>NPAAA clade</taxon>
        <taxon>indigoferoid/millettioid clade</taxon>
        <taxon>Phaseoleae</taxon>
        <taxon>Phaseolus</taxon>
    </lineage>
</organism>
<keyword evidence="6 10" id="KW-0472">Membrane</keyword>
<protein>
    <recommendedName>
        <fullName evidence="13">Auxin efflux carrier family protein</fullName>
    </recommendedName>
</protein>
<comment type="subcellular location">
    <subcellularLocation>
        <location evidence="1">Endoplasmic reticulum membrane</location>
        <topology evidence="1">Multi-pass membrane protein</topology>
    </subcellularLocation>
</comment>
<dbReference type="EMBL" id="CM002297">
    <property type="protein sequence ID" value="ESW06483.1"/>
    <property type="molecule type" value="Genomic_DNA"/>
</dbReference>
<evidence type="ECO:0008006" key="13">
    <source>
        <dbReference type="Google" id="ProtNLM"/>
    </source>
</evidence>
<evidence type="ECO:0000256" key="5">
    <source>
        <dbReference type="ARBA" id="ARBA00022989"/>
    </source>
</evidence>
<evidence type="ECO:0000256" key="8">
    <source>
        <dbReference type="ARBA" id="ARBA00025100"/>
    </source>
</evidence>
<reference evidence="12" key="1">
    <citation type="journal article" date="2014" name="Nat. Genet.">
        <title>A reference genome for common bean and genome-wide analysis of dual domestications.</title>
        <authorList>
            <person name="Schmutz J."/>
            <person name="McClean P.E."/>
            <person name="Mamidi S."/>
            <person name="Wu G.A."/>
            <person name="Cannon S.B."/>
            <person name="Grimwood J."/>
            <person name="Jenkins J."/>
            <person name="Shu S."/>
            <person name="Song Q."/>
            <person name="Chavarro C."/>
            <person name="Torres-Torres M."/>
            <person name="Geffroy V."/>
            <person name="Moghaddam S.M."/>
            <person name="Gao D."/>
            <person name="Abernathy B."/>
            <person name="Barry K."/>
            <person name="Blair M."/>
            <person name="Brick M.A."/>
            <person name="Chovatia M."/>
            <person name="Gepts P."/>
            <person name="Goodstein D.M."/>
            <person name="Gonzales M."/>
            <person name="Hellsten U."/>
            <person name="Hyten D.L."/>
            <person name="Jia G."/>
            <person name="Kelly J.D."/>
            <person name="Kudrna D."/>
            <person name="Lee R."/>
            <person name="Richard M.M."/>
            <person name="Miklas P.N."/>
            <person name="Osorno J.M."/>
            <person name="Rodrigues J."/>
            <person name="Thareau V."/>
            <person name="Urrea C.A."/>
            <person name="Wang M."/>
            <person name="Yu Y."/>
            <person name="Zhang M."/>
            <person name="Wing R.A."/>
            <person name="Cregan P.B."/>
            <person name="Rokhsar D.S."/>
            <person name="Jackson S.A."/>
        </authorList>
    </citation>
    <scope>NUCLEOTIDE SEQUENCE [LARGE SCALE GENOMIC DNA]</scope>
    <source>
        <strain evidence="12">cv. G19833</strain>
    </source>
</reference>
<dbReference type="PANTHER" id="PTHR31651:SF44">
    <property type="entry name" value="AUXIN EFFLUX CARRIER FAMILY PROTEIN"/>
    <property type="match status" value="1"/>
</dbReference>
<dbReference type="OrthoDB" id="191139at2759"/>
<feature type="transmembrane region" description="Helical" evidence="10">
    <location>
        <begin position="328"/>
        <end position="350"/>
    </location>
</feature>
<comment type="function">
    <text evidence="8">Involved in cellular auxin homeostasis by regulating auxin metabolism. Regulates intracellular auxin accumulation at the endoplasmic reticulum and thus auxin availability for nuclear auxin signaling.</text>
</comment>
<feature type="transmembrane region" description="Helical" evidence="10">
    <location>
        <begin position="42"/>
        <end position="60"/>
    </location>
</feature>
<dbReference type="Proteomes" id="UP000000226">
    <property type="component" value="Chromosome 10"/>
</dbReference>
<dbReference type="GO" id="GO:0005789">
    <property type="term" value="C:endoplasmic reticulum membrane"/>
    <property type="evidence" value="ECO:0007669"/>
    <property type="project" value="UniProtKB-SubCell"/>
</dbReference>
<feature type="transmembrane region" description="Helical" evidence="10">
    <location>
        <begin position="258"/>
        <end position="276"/>
    </location>
</feature>
<dbReference type="STRING" id="3885.V7APF3"/>
<evidence type="ECO:0000256" key="7">
    <source>
        <dbReference type="ARBA" id="ARBA00023294"/>
    </source>
</evidence>
<feature type="transmembrane region" description="Helical" evidence="10">
    <location>
        <begin position="362"/>
        <end position="383"/>
    </location>
</feature>
<feature type="transmembrane region" description="Helical" evidence="10">
    <location>
        <begin position="395"/>
        <end position="419"/>
    </location>
</feature>
<dbReference type="GO" id="GO:0009734">
    <property type="term" value="P:auxin-activated signaling pathway"/>
    <property type="evidence" value="ECO:0007669"/>
    <property type="project" value="UniProtKB-KW"/>
</dbReference>
<feature type="transmembrane region" description="Helical" evidence="10">
    <location>
        <begin position="72"/>
        <end position="94"/>
    </location>
</feature>
<dbReference type="Pfam" id="PF03547">
    <property type="entry name" value="Mem_trans"/>
    <property type="match status" value="1"/>
</dbReference>
<evidence type="ECO:0000256" key="1">
    <source>
        <dbReference type="ARBA" id="ARBA00004477"/>
    </source>
</evidence>
<gene>
    <name evidence="11" type="ORF">PHAVU_010G051500g</name>
</gene>
<dbReference type="PANTHER" id="PTHR31651">
    <property type="match status" value="1"/>
</dbReference>
<dbReference type="AlphaFoldDB" id="V7APF3"/>
<keyword evidence="7" id="KW-0927">Auxin signaling pathway</keyword>
<proteinExistence type="inferred from homology"/>
<keyword evidence="5 10" id="KW-1133">Transmembrane helix</keyword>
<evidence type="ECO:0000313" key="12">
    <source>
        <dbReference type="Proteomes" id="UP000000226"/>
    </source>
</evidence>
<keyword evidence="4" id="KW-0256">Endoplasmic reticulum</keyword>
<dbReference type="GO" id="GO:0080162">
    <property type="term" value="P:endoplasmic reticulum to cytosol auxin transport"/>
    <property type="evidence" value="ECO:0007669"/>
    <property type="project" value="InterPro"/>
</dbReference>
<accession>V7APF3</accession>
<dbReference type="Gramene" id="ESW06483">
    <property type="protein sequence ID" value="ESW06483"/>
    <property type="gene ID" value="PHAVU_010G051500g"/>
</dbReference>
<dbReference type="InterPro" id="IPR045033">
    <property type="entry name" value="PILS1/3/4/5/7"/>
</dbReference>
<keyword evidence="12" id="KW-1185">Reference proteome</keyword>
<sequence length="420" mass="46249">MDFWMLFFVAFTSIMKLLLITVLGALLAHHRFNILRENATKHINAMVYFVFTPALIYSGISNTLTIKSMVMLWFMPLSILVTYITGTFAGWLMIKTIRVPPHLHGLVLGCCAAGNLASFPLIIVPTICEDKNNPFGDEAICHRNGLAYASLSMAVGYTYSWCFTFNVVRIYSPKIDAVKVDESSINPKSTTETGPKNLLKCPCGALVMNEDTEKLNGGTDPPKFECKVANGQEKVPEKLKFMKWLKLLAEKIKKMKTLIAPSTIAAILGLTIGIVPQFRKLLVGDKAIFNVVQDTLIMLGDASVPTMVLLLGANLVKGLKAIGQQVPLIVGIIVVKFVVLPVIGICIVKSAVHFNLIRHDPLYQFVLLLQYVVPPAMVVSTITQMFGVGECECSAIMLATYSCAAVLLPLWCTLFMWLVL</sequence>
<feature type="transmembrane region" description="Helical" evidence="10">
    <location>
        <begin position="147"/>
        <end position="168"/>
    </location>
</feature>
<evidence type="ECO:0000256" key="2">
    <source>
        <dbReference type="ARBA" id="ARBA00022448"/>
    </source>
</evidence>
<dbReference type="OMA" id="ECSAIML"/>
<feature type="transmembrane region" description="Helical" evidence="10">
    <location>
        <begin position="296"/>
        <end position="316"/>
    </location>
</feature>
<keyword evidence="3 10" id="KW-0812">Transmembrane</keyword>
<evidence type="ECO:0000313" key="11">
    <source>
        <dbReference type="EMBL" id="ESW06483.1"/>
    </source>
</evidence>
<evidence type="ECO:0000256" key="6">
    <source>
        <dbReference type="ARBA" id="ARBA00023136"/>
    </source>
</evidence>
<evidence type="ECO:0000256" key="9">
    <source>
        <dbReference type="ARBA" id="ARBA00025752"/>
    </source>
</evidence>
<feature type="transmembrane region" description="Helical" evidence="10">
    <location>
        <begin position="6"/>
        <end position="30"/>
    </location>
</feature>
<evidence type="ECO:0000256" key="10">
    <source>
        <dbReference type="SAM" id="Phobius"/>
    </source>
</evidence>